<dbReference type="Pfam" id="PF02210">
    <property type="entry name" value="Laminin_G_2"/>
    <property type="match status" value="1"/>
</dbReference>
<evidence type="ECO:0000313" key="4">
    <source>
        <dbReference type="RefSeq" id="XP_012943499.1"/>
    </source>
</evidence>
<dbReference type="InterPro" id="IPR013320">
    <property type="entry name" value="ConA-like_dom_sf"/>
</dbReference>
<dbReference type="CDD" id="cd00110">
    <property type="entry name" value="LamG"/>
    <property type="match status" value="1"/>
</dbReference>
<dbReference type="Proteomes" id="UP000694888">
    <property type="component" value="Unplaced"/>
</dbReference>
<gene>
    <name evidence="4" type="primary">LOC101845127</name>
</gene>
<dbReference type="GeneID" id="101845127"/>
<evidence type="ECO:0000313" key="3">
    <source>
        <dbReference type="Proteomes" id="UP000694888"/>
    </source>
</evidence>
<comment type="caution">
    <text evidence="1">Lacks conserved residue(s) required for the propagation of feature annotation.</text>
</comment>
<name>A0ABM1A9P8_APLCA</name>
<dbReference type="Gene3D" id="2.60.120.200">
    <property type="match status" value="1"/>
</dbReference>
<dbReference type="InterPro" id="IPR001791">
    <property type="entry name" value="Laminin_G"/>
</dbReference>
<dbReference type="SUPFAM" id="SSF49899">
    <property type="entry name" value="Concanavalin A-like lectins/glucanases"/>
    <property type="match status" value="1"/>
</dbReference>
<dbReference type="PANTHER" id="PTHR15036:SF85">
    <property type="entry name" value="SP2353, ISOFORM A"/>
    <property type="match status" value="1"/>
</dbReference>
<dbReference type="InterPro" id="IPR050372">
    <property type="entry name" value="Neurexin-related_CASP"/>
</dbReference>
<dbReference type="RefSeq" id="XP_012943499.1">
    <property type="nucleotide sequence ID" value="XM_013088045.2"/>
</dbReference>
<dbReference type="PROSITE" id="PS50025">
    <property type="entry name" value="LAM_G_DOMAIN"/>
    <property type="match status" value="1"/>
</dbReference>
<protein>
    <submittedName>
        <fullName evidence="4">Sex hormone-binding globulin</fullName>
    </submittedName>
</protein>
<keyword evidence="3" id="KW-1185">Reference proteome</keyword>
<organism evidence="3 4">
    <name type="scientific">Aplysia californica</name>
    <name type="common">California sea hare</name>
    <dbReference type="NCBI Taxonomy" id="6500"/>
    <lineage>
        <taxon>Eukaryota</taxon>
        <taxon>Metazoa</taxon>
        <taxon>Spiralia</taxon>
        <taxon>Lophotrochozoa</taxon>
        <taxon>Mollusca</taxon>
        <taxon>Gastropoda</taxon>
        <taxon>Heterobranchia</taxon>
        <taxon>Euthyneura</taxon>
        <taxon>Tectipleura</taxon>
        <taxon>Aplysiida</taxon>
        <taxon>Aplysioidea</taxon>
        <taxon>Aplysiidae</taxon>
        <taxon>Aplysia</taxon>
    </lineage>
</organism>
<sequence>MDMNAVKRQILYLFYVLLVGDVSFGAIRHLRKICKNSEIEILSNQGVRIEPVTKSHVELVLVDPSLLSTRSKFQLDFEFRTTAPNGVLFYGRPHGHNGQSIALILQNGDLMYKIKCPTLHADIFIPTRNMTQLNDGKWHSISYSVKFKRHGRKGFINIDGFPTPKRYEVSCDHMASLIMGGTSPKDRGYIHELENLPGHFEGCIRNVRIPTALLSPPKYYAVSVCD</sequence>
<evidence type="ECO:0000256" key="1">
    <source>
        <dbReference type="PROSITE-ProRule" id="PRU00122"/>
    </source>
</evidence>
<evidence type="ECO:0000259" key="2">
    <source>
        <dbReference type="PROSITE" id="PS50025"/>
    </source>
</evidence>
<feature type="domain" description="Laminin G" evidence="2">
    <location>
        <begin position="46"/>
        <end position="225"/>
    </location>
</feature>
<dbReference type="SMART" id="SM00282">
    <property type="entry name" value="LamG"/>
    <property type="match status" value="1"/>
</dbReference>
<reference evidence="4" key="1">
    <citation type="submission" date="2025-08" db="UniProtKB">
        <authorList>
            <consortium name="RefSeq"/>
        </authorList>
    </citation>
    <scope>IDENTIFICATION</scope>
</reference>
<accession>A0ABM1A9P8</accession>
<dbReference type="PANTHER" id="PTHR15036">
    <property type="entry name" value="PIKACHURIN-LIKE PROTEIN"/>
    <property type="match status" value="1"/>
</dbReference>
<proteinExistence type="predicted"/>